<evidence type="ECO:0000256" key="1">
    <source>
        <dbReference type="SAM" id="MobiDB-lite"/>
    </source>
</evidence>
<dbReference type="AlphaFoldDB" id="A0AAV3ZGJ3"/>
<organism evidence="2 3">
    <name type="scientific">Plakobranchus ocellatus</name>
    <dbReference type="NCBI Taxonomy" id="259542"/>
    <lineage>
        <taxon>Eukaryota</taxon>
        <taxon>Metazoa</taxon>
        <taxon>Spiralia</taxon>
        <taxon>Lophotrochozoa</taxon>
        <taxon>Mollusca</taxon>
        <taxon>Gastropoda</taxon>
        <taxon>Heterobranchia</taxon>
        <taxon>Euthyneura</taxon>
        <taxon>Panpulmonata</taxon>
        <taxon>Sacoglossa</taxon>
        <taxon>Placobranchoidea</taxon>
        <taxon>Plakobranchidae</taxon>
        <taxon>Plakobranchus</taxon>
    </lineage>
</organism>
<gene>
    <name evidence="2" type="ORF">PoB_002093200</name>
</gene>
<evidence type="ECO:0000313" key="3">
    <source>
        <dbReference type="Proteomes" id="UP000735302"/>
    </source>
</evidence>
<dbReference type="Proteomes" id="UP000735302">
    <property type="component" value="Unassembled WGS sequence"/>
</dbReference>
<proteinExistence type="predicted"/>
<reference evidence="2 3" key="1">
    <citation type="journal article" date="2021" name="Elife">
        <title>Chloroplast acquisition without the gene transfer in kleptoplastic sea slugs, Plakobranchus ocellatus.</title>
        <authorList>
            <person name="Maeda T."/>
            <person name="Takahashi S."/>
            <person name="Yoshida T."/>
            <person name="Shimamura S."/>
            <person name="Takaki Y."/>
            <person name="Nagai Y."/>
            <person name="Toyoda A."/>
            <person name="Suzuki Y."/>
            <person name="Arimoto A."/>
            <person name="Ishii H."/>
            <person name="Satoh N."/>
            <person name="Nishiyama T."/>
            <person name="Hasebe M."/>
            <person name="Maruyama T."/>
            <person name="Minagawa J."/>
            <person name="Obokata J."/>
            <person name="Shigenobu S."/>
        </authorList>
    </citation>
    <scope>NUCLEOTIDE SEQUENCE [LARGE SCALE GENOMIC DNA]</scope>
</reference>
<name>A0AAV3ZGJ3_9GAST</name>
<sequence>MDPCGKPDEGVVIGGAISKAHIGLKISKHDNSHAGFEVFVYITYPRQDNLKLSGAPSGQGVGGMTRTRGRRVPADHSHGGSLFNMPPMSPAFVEGLELRLLQKAREKRISFKYQIDAQINHKEINMDQKD</sequence>
<protein>
    <submittedName>
        <fullName evidence="2">Uncharacterized protein</fullName>
    </submittedName>
</protein>
<comment type="caution">
    <text evidence="2">The sequence shown here is derived from an EMBL/GenBank/DDBJ whole genome shotgun (WGS) entry which is preliminary data.</text>
</comment>
<keyword evidence="3" id="KW-1185">Reference proteome</keyword>
<feature type="region of interest" description="Disordered" evidence="1">
    <location>
        <begin position="52"/>
        <end position="86"/>
    </location>
</feature>
<accession>A0AAV3ZGJ3</accession>
<evidence type="ECO:0000313" key="2">
    <source>
        <dbReference type="EMBL" id="GFN94426.1"/>
    </source>
</evidence>
<dbReference type="EMBL" id="BLXT01002453">
    <property type="protein sequence ID" value="GFN94426.1"/>
    <property type="molecule type" value="Genomic_DNA"/>
</dbReference>